<proteinExistence type="predicted"/>
<organism evidence="2 3">
    <name type="scientific">Paenibacillus validus</name>
    <dbReference type="NCBI Taxonomy" id="44253"/>
    <lineage>
        <taxon>Bacteria</taxon>
        <taxon>Bacillati</taxon>
        <taxon>Bacillota</taxon>
        <taxon>Bacilli</taxon>
        <taxon>Bacillales</taxon>
        <taxon>Paenibacillaceae</taxon>
        <taxon>Paenibacillus</taxon>
    </lineage>
</organism>
<name>A0A7X3CQY2_9BACL</name>
<feature type="transmembrane region" description="Helical" evidence="1">
    <location>
        <begin position="12"/>
        <end position="31"/>
    </location>
</feature>
<keyword evidence="1" id="KW-1133">Transmembrane helix</keyword>
<comment type="caution">
    <text evidence="2">The sequence shown here is derived from an EMBL/GenBank/DDBJ whole genome shotgun (WGS) entry which is preliminary data.</text>
</comment>
<keyword evidence="1" id="KW-0812">Transmembrane</keyword>
<feature type="transmembrane region" description="Helical" evidence="1">
    <location>
        <begin position="37"/>
        <end position="58"/>
    </location>
</feature>
<dbReference type="Pfam" id="PF12670">
    <property type="entry name" value="DUF3792"/>
    <property type="match status" value="1"/>
</dbReference>
<feature type="transmembrane region" description="Helical" evidence="1">
    <location>
        <begin position="65"/>
        <end position="84"/>
    </location>
</feature>
<dbReference type="EMBL" id="WNZX01000001">
    <property type="protein sequence ID" value="MUG69161.1"/>
    <property type="molecule type" value="Genomic_DNA"/>
</dbReference>
<gene>
    <name evidence="2" type="ORF">GNP93_00580</name>
</gene>
<dbReference type="AlphaFoldDB" id="A0A7X3CQY2"/>
<evidence type="ECO:0000313" key="3">
    <source>
        <dbReference type="Proteomes" id="UP000450917"/>
    </source>
</evidence>
<sequence>MKRSPLLSGLTYSTVVTLVGTLLASLLMLATDLSESSWLRTTLFIHGLSLLIGGFVTGKRCESRGWYHGGLLGLVYTLIVWMIGFLAYDSGLTQELLILSGIVLVMGALGGMIGVNVKK</sequence>
<keyword evidence="1" id="KW-0472">Membrane</keyword>
<accession>A0A7X3CQY2</accession>
<feature type="transmembrane region" description="Helical" evidence="1">
    <location>
        <begin position="96"/>
        <end position="117"/>
    </location>
</feature>
<dbReference type="NCBIfam" id="TIGR04086">
    <property type="entry name" value="TIGR04086_membr"/>
    <property type="match status" value="1"/>
</dbReference>
<evidence type="ECO:0000313" key="2">
    <source>
        <dbReference type="EMBL" id="MUG69161.1"/>
    </source>
</evidence>
<evidence type="ECO:0000256" key="1">
    <source>
        <dbReference type="SAM" id="Phobius"/>
    </source>
</evidence>
<protein>
    <submittedName>
        <fullName evidence="2">TIGR04086 family membrane protein</fullName>
    </submittedName>
</protein>
<keyword evidence="3" id="KW-1185">Reference proteome</keyword>
<dbReference type="RefSeq" id="WP_054797603.1">
    <property type="nucleotide sequence ID" value="NZ_JARTHJ010000199.1"/>
</dbReference>
<dbReference type="InterPro" id="IPR023804">
    <property type="entry name" value="DUF3792_TM"/>
</dbReference>
<dbReference type="Proteomes" id="UP000450917">
    <property type="component" value="Unassembled WGS sequence"/>
</dbReference>
<reference evidence="2 3" key="1">
    <citation type="submission" date="2019-11" db="EMBL/GenBank/DDBJ databases">
        <title>Draft genome sequences of five Paenibacillus species of dairy origin.</title>
        <authorList>
            <person name="Olajide A.M."/>
            <person name="Chen S."/>
            <person name="Lapointe G."/>
        </authorList>
    </citation>
    <scope>NUCLEOTIDE SEQUENCE [LARGE SCALE GENOMIC DNA]</scope>
    <source>
        <strain evidence="2 3">2CS3</strain>
    </source>
</reference>